<dbReference type="Gene3D" id="1.20.5.4130">
    <property type="match status" value="1"/>
</dbReference>
<dbReference type="Pfam" id="PF18052">
    <property type="entry name" value="Rx_N"/>
    <property type="match status" value="1"/>
</dbReference>
<feature type="domain" description="R13L1/DRL21-like LRR repeat region" evidence="12">
    <location>
        <begin position="902"/>
        <end position="1019"/>
    </location>
</feature>
<dbReference type="GO" id="GO:0043531">
    <property type="term" value="F:ADP binding"/>
    <property type="evidence" value="ECO:0007669"/>
    <property type="project" value="InterPro"/>
</dbReference>
<dbReference type="PANTHER" id="PTHR36766">
    <property type="entry name" value="PLANT BROAD-SPECTRUM MILDEW RESISTANCE PROTEIN RPW8"/>
    <property type="match status" value="1"/>
</dbReference>
<evidence type="ECO:0000259" key="10">
    <source>
        <dbReference type="Pfam" id="PF23559"/>
    </source>
</evidence>
<dbReference type="InterPro" id="IPR027417">
    <property type="entry name" value="P-loop_NTPase"/>
</dbReference>
<evidence type="ECO:0000313" key="13">
    <source>
        <dbReference type="EMBL" id="CAD6255977.1"/>
    </source>
</evidence>
<dbReference type="InterPro" id="IPR058922">
    <property type="entry name" value="WHD_DRP"/>
</dbReference>
<dbReference type="InterPro" id="IPR056789">
    <property type="entry name" value="LRR_R13L1-DRL21"/>
</dbReference>
<dbReference type="InterPro" id="IPR032675">
    <property type="entry name" value="LRR_dom_sf"/>
</dbReference>
<reference evidence="13" key="1">
    <citation type="submission" date="2020-10" db="EMBL/GenBank/DDBJ databases">
        <authorList>
            <person name="Han B."/>
            <person name="Lu T."/>
            <person name="Zhao Q."/>
            <person name="Huang X."/>
            <person name="Zhao Y."/>
        </authorList>
    </citation>
    <scope>NUCLEOTIDE SEQUENCE</scope>
</reference>
<dbReference type="Gene3D" id="3.80.10.10">
    <property type="entry name" value="Ribonuclease Inhibitor"/>
    <property type="match status" value="3"/>
</dbReference>
<feature type="domain" description="Disease resistance protein winged helix" evidence="10">
    <location>
        <begin position="427"/>
        <end position="493"/>
    </location>
</feature>
<dbReference type="Pfam" id="PF00931">
    <property type="entry name" value="NB-ARC"/>
    <property type="match status" value="1"/>
</dbReference>
<dbReference type="EMBL" id="CAJGYO010000010">
    <property type="protein sequence ID" value="CAD6255977.1"/>
    <property type="molecule type" value="Genomic_DNA"/>
</dbReference>
<dbReference type="Gene3D" id="3.40.50.300">
    <property type="entry name" value="P-loop containing nucleotide triphosphate hydrolases"/>
    <property type="match status" value="1"/>
</dbReference>
<dbReference type="Gene3D" id="1.10.10.10">
    <property type="entry name" value="Winged helix-like DNA-binding domain superfamily/Winged helix DNA-binding domain"/>
    <property type="match status" value="1"/>
</dbReference>
<feature type="domain" description="NB-ARC" evidence="8">
    <location>
        <begin position="171"/>
        <end position="347"/>
    </location>
</feature>
<keyword evidence="2" id="KW-0433">Leucine-rich repeat</keyword>
<evidence type="ECO:0000259" key="8">
    <source>
        <dbReference type="Pfam" id="PF00931"/>
    </source>
</evidence>
<dbReference type="InterPro" id="IPR002182">
    <property type="entry name" value="NB-ARC"/>
</dbReference>
<keyword evidence="7" id="KW-0175">Coiled coil</keyword>
<evidence type="ECO:0000256" key="7">
    <source>
        <dbReference type="ARBA" id="ARBA00023054"/>
    </source>
</evidence>
<organism evidence="13 14">
    <name type="scientific">Miscanthus lutarioriparius</name>
    <dbReference type="NCBI Taxonomy" id="422564"/>
    <lineage>
        <taxon>Eukaryota</taxon>
        <taxon>Viridiplantae</taxon>
        <taxon>Streptophyta</taxon>
        <taxon>Embryophyta</taxon>
        <taxon>Tracheophyta</taxon>
        <taxon>Spermatophyta</taxon>
        <taxon>Magnoliopsida</taxon>
        <taxon>Liliopsida</taxon>
        <taxon>Poales</taxon>
        <taxon>Poaceae</taxon>
        <taxon>PACMAD clade</taxon>
        <taxon>Panicoideae</taxon>
        <taxon>Andropogonodae</taxon>
        <taxon>Andropogoneae</taxon>
        <taxon>Saccharinae</taxon>
        <taxon>Miscanthus</taxon>
    </lineage>
</organism>
<dbReference type="InterPro" id="IPR042197">
    <property type="entry name" value="Apaf_helical"/>
</dbReference>
<evidence type="ECO:0000259" key="11">
    <source>
        <dbReference type="Pfam" id="PF23598"/>
    </source>
</evidence>
<dbReference type="Proteomes" id="UP000604825">
    <property type="component" value="Unassembled WGS sequence"/>
</dbReference>
<dbReference type="PRINTS" id="PR00364">
    <property type="entry name" value="DISEASERSIST"/>
</dbReference>
<keyword evidence="6" id="KW-0067">ATP-binding</keyword>
<evidence type="ECO:0000313" key="14">
    <source>
        <dbReference type="Proteomes" id="UP000604825"/>
    </source>
</evidence>
<accession>A0A811QGS3</accession>
<dbReference type="Gene3D" id="1.10.8.430">
    <property type="entry name" value="Helical domain of apoptotic protease-activating factors"/>
    <property type="match status" value="1"/>
</dbReference>
<dbReference type="SUPFAM" id="SSF52058">
    <property type="entry name" value="L domain-like"/>
    <property type="match status" value="3"/>
</dbReference>
<dbReference type="Pfam" id="PF23598">
    <property type="entry name" value="LRR_14"/>
    <property type="match status" value="1"/>
</dbReference>
<sequence>MAEAVAGLLTSGFVKIAKDTLGSAIGNQASLLWNFTDDLQEMKDHLETISAALEDAERRSVKEKLVQLLLKRLKDVALDISDVLEDYQDTSDQATAKNPGVLSCIPTAYKKIAIANRMKSLRKELMKINMEFGSFEFISTQGTCTTIVQHYDKFETTSHFLPEVEGREGEKQEIINLLLQARSNHDENETVIVPIYALGGMGKTTLAQLVYNDDQFKQYDCRMWVYVSQDFNLLKIGNSIISQVSAEGAQQNRDLQNRGLQVIMDCLDNQLCNKKVLIVLDDLWEKDDTELSKLKKMLHVGKKGSMIDVIVTTREEGIAREVSTSKLYKLHPLKNNVCWEIIKRSSNCNQKEFEWIGLDIAKKCGGVPLAAQALGYMLQSKDISEWKNINDSDIWNETSDDRVLPSLRLSYQRMPQQLRICFSYCSIFSKGHNIVENDLIHQWSVLGFIETSKGKEYIKHLLGMSFLQVLKMPLTSQNHEVRYTMHDLVHDLARLTMADQLKIYDVAPPRKTRAHKYFRYSLLKKYDSTTKLENMPSKMRALHFSDRVQLNIRSGAFSFAMCLRILDFSECSGVLLPASIGKLKQLRCLIAPRMQNETLPKCITELSKLQYLNLNQSPKISALPDSVGKLGYLKYLCLSGCSGISELPESFGDLKSMVHLDMSGCSGITTVPECITELSKLQYLDINGSSKITELPISIGKLGCLKYLCLSDCSGISKLPESFGDLKCMVHLDMSRCSGLTELPDSLGNLAHLQHLNLGGCYTVKALPQSLCGLTQLQYLELSSCAGLEGLPGSIDFIATLTNLEYLGLSWNFGLACLPESFGNLKRLHTMDLSCCSKLKSLPESIGKLGLKSLVLDGCSDALLDQASSLVNYSQTLPLFKVRADEVNGCSNLPLLEGAHVSELRIHCLENVRSLEEATKVKLSDKHNLSKLILSWSTRYKRAVQILEDKDLLEQLVPPTGLKSMRLEGYSSTSFPVWLMCIYRHLINLVSIELSQMPTCSSLPPLGQLPHLEELELSELPGIKRIDREFCGGKGAFRRLSSFSISQMDGLEEWNTTYCVEDGVEEFMFPVLDTLWIVQCPRLRLKPCPPTFRECILSSSDQVISSLEEVDITSHHCSSSSGAIKLDLHMVGESCQSIRLFHHFPALRELTISGDHLTNVPESMRHLTSLELLRLQWCDSISALPEWLGDLSSLKSLVIFACPGIKSLPACIQQLTKLQTLEISGCTELEKWCESEENKTKLAHISNVRVLAPLEYHEMAPTATRLGVMASDATCLGALTIFADPSAYILAVKPSQLSVSGVVGHAVTISYIPKSYHSVLDFA</sequence>
<dbReference type="InterPro" id="IPR036388">
    <property type="entry name" value="WH-like_DNA-bd_sf"/>
</dbReference>
<protein>
    <submittedName>
        <fullName evidence="13">Uncharacterized protein</fullName>
    </submittedName>
</protein>
<dbReference type="GO" id="GO:0005524">
    <property type="term" value="F:ATP binding"/>
    <property type="evidence" value="ECO:0007669"/>
    <property type="project" value="UniProtKB-KW"/>
</dbReference>
<keyword evidence="5" id="KW-0611">Plant defense</keyword>
<keyword evidence="14" id="KW-1185">Reference proteome</keyword>
<feature type="domain" description="Disease resistance R13L4/SHOC-2-like LRR" evidence="11">
    <location>
        <begin position="561"/>
        <end position="663"/>
    </location>
</feature>
<evidence type="ECO:0000256" key="3">
    <source>
        <dbReference type="ARBA" id="ARBA00022737"/>
    </source>
</evidence>
<comment type="caution">
    <text evidence="13">The sequence shown here is derived from an EMBL/GenBank/DDBJ whole genome shotgun (WGS) entry which is preliminary data.</text>
</comment>
<evidence type="ECO:0000256" key="1">
    <source>
        <dbReference type="ARBA" id="ARBA00008894"/>
    </source>
</evidence>
<keyword evidence="3" id="KW-0677">Repeat</keyword>
<evidence type="ECO:0000256" key="2">
    <source>
        <dbReference type="ARBA" id="ARBA00022614"/>
    </source>
</evidence>
<dbReference type="GO" id="GO:0051707">
    <property type="term" value="P:response to other organism"/>
    <property type="evidence" value="ECO:0007669"/>
    <property type="project" value="UniProtKB-ARBA"/>
</dbReference>
<comment type="similarity">
    <text evidence="1">Belongs to the disease resistance NB-LRR family.</text>
</comment>
<gene>
    <name evidence="13" type="ORF">NCGR_LOCUS39504</name>
</gene>
<evidence type="ECO:0000259" key="12">
    <source>
        <dbReference type="Pfam" id="PF25019"/>
    </source>
</evidence>
<dbReference type="PANTHER" id="PTHR36766:SF73">
    <property type="entry name" value="NB-ARC DOMAIN-CONTAINING PROTEIN"/>
    <property type="match status" value="1"/>
</dbReference>
<evidence type="ECO:0000256" key="6">
    <source>
        <dbReference type="ARBA" id="ARBA00022840"/>
    </source>
</evidence>
<dbReference type="Pfam" id="PF25019">
    <property type="entry name" value="LRR_R13L1-DRL21"/>
    <property type="match status" value="1"/>
</dbReference>
<dbReference type="OrthoDB" id="615124at2759"/>
<evidence type="ECO:0000256" key="5">
    <source>
        <dbReference type="ARBA" id="ARBA00022821"/>
    </source>
</evidence>
<name>A0A811QGS3_9POAL</name>
<proteinExistence type="inferred from homology"/>
<keyword evidence="4" id="KW-0547">Nucleotide-binding</keyword>
<dbReference type="InterPro" id="IPR038005">
    <property type="entry name" value="RX-like_CC"/>
</dbReference>
<dbReference type="InterPro" id="IPR055414">
    <property type="entry name" value="LRR_R13L4/SHOC2-like"/>
</dbReference>
<dbReference type="Pfam" id="PF23559">
    <property type="entry name" value="WHD_DRP"/>
    <property type="match status" value="1"/>
</dbReference>
<evidence type="ECO:0000259" key="9">
    <source>
        <dbReference type="Pfam" id="PF18052"/>
    </source>
</evidence>
<dbReference type="GO" id="GO:0006952">
    <property type="term" value="P:defense response"/>
    <property type="evidence" value="ECO:0007669"/>
    <property type="project" value="UniProtKB-KW"/>
</dbReference>
<evidence type="ECO:0000256" key="4">
    <source>
        <dbReference type="ARBA" id="ARBA00022741"/>
    </source>
</evidence>
<dbReference type="InterPro" id="IPR041118">
    <property type="entry name" value="Rx_N"/>
</dbReference>
<dbReference type="CDD" id="cd14798">
    <property type="entry name" value="RX-CC_like"/>
    <property type="match status" value="1"/>
</dbReference>
<feature type="domain" description="Disease resistance N-terminal" evidence="9">
    <location>
        <begin position="13"/>
        <end position="92"/>
    </location>
</feature>
<dbReference type="SUPFAM" id="SSF52540">
    <property type="entry name" value="P-loop containing nucleoside triphosphate hydrolases"/>
    <property type="match status" value="1"/>
</dbReference>